<keyword evidence="4" id="KW-0645">Protease</keyword>
<dbReference type="OrthoDB" id="7608935at2759"/>
<accession>A0A2P4Y538</accession>
<dbReference type="EMBL" id="NCKW01005393">
    <property type="protein sequence ID" value="POM72921.1"/>
    <property type="molecule type" value="Genomic_DNA"/>
</dbReference>
<evidence type="ECO:0000313" key="4">
    <source>
        <dbReference type="EMBL" id="POM72921.1"/>
    </source>
</evidence>
<dbReference type="Gene3D" id="2.40.70.10">
    <property type="entry name" value="Acid Proteases"/>
    <property type="match status" value="1"/>
</dbReference>
<keyword evidence="1" id="KW-0479">Metal-binding</keyword>
<feature type="compositionally biased region" description="Basic residues" evidence="2">
    <location>
        <begin position="129"/>
        <end position="142"/>
    </location>
</feature>
<dbReference type="Pfam" id="PF13975">
    <property type="entry name" value="gag-asp_proteas"/>
    <property type="match status" value="1"/>
</dbReference>
<reference evidence="4 5" key="1">
    <citation type="journal article" date="2017" name="Genome Biol. Evol.">
        <title>Phytophthora megakarya and P. palmivora, closely related causal agents of cacao black pod rot, underwent increases in genome sizes and gene numbers by different mechanisms.</title>
        <authorList>
            <person name="Ali S.S."/>
            <person name="Shao J."/>
            <person name="Lary D.J."/>
            <person name="Kronmiller B."/>
            <person name="Shen D."/>
            <person name="Strem M.D."/>
            <person name="Amoako-Attah I."/>
            <person name="Akrofi A.Y."/>
            <person name="Begoude B.A."/>
            <person name="Ten Hoopen G.M."/>
            <person name="Coulibaly K."/>
            <person name="Kebe B.I."/>
            <person name="Melnick R.L."/>
            <person name="Guiltinan M.J."/>
            <person name="Tyler B.M."/>
            <person name="Meinhardt L.W."/>
            <person name="Bailey B.A."/>
        </authorList>
    </citation>
    <scope>NUCLEOTIDE SEQUENCE [LARGE SCALE GENOMIC DNA]</scope>
    <source>
        <strain evidence="5">sbr112.9</strain>
    </source>
</reference>
<keyword evidence="5" id="KW-1185">Reference proteome</keyword>
<feature type="compositionally biased region" description="Polar residues" evidence="2">
    <location>
        <begin position="44"/>
        <end position="55"/>
    </location>
</feature>
<feature type="domain" description="CCHC-type" evidence="3">
    <location>
        <begin position="672"/>
        <end position="685"/>
    </location>
</feature>
<feature type="region of interest" description="Disordered" evidence="2">
    <location>
        <begin position="561"/>
        <end position="581"/>
    </location>
</feature>
<feature type="compositionally biased region" description="Acidic residues" evidence="2">
    <location>
        <begin position="147"/>
        <end position="156"/>
    </location>
</feature>
<keyword evidence="1" id="KW-0862">Zinc</keyword>
<gene>
    <name evidence="4" type="ORF">PHPALM_10295</name>
</gene>
<feature type="compositionally biased region" description="Polar residues" evidence="2">
    <location>
        <begin position="563"/>
        <end position="572"/>
    </location>
</feature>
<keyword evidence="1" id="KW-0863">Zinc-finger</keyword>
<dbReference type="InterPro" id="IPR001969">
    <property type="entry name" value="Aspartic_peptidase_AS"/>
</dbReference>
<feature type="compositionally biased region" description="Polar residues" evidence="2">
    <location>
        <begin position="233"/>
        <end position="242"/>
    </location>
</feature>
<organism evidence="4 5">
    <name type="scientific">Phytophthora palmivora</name>
    <dbReference type="NCBI Taxonomy" id="4796"/>
    <lineage>
        <taxon>Eukaryota</taxon>
        <taxon>Sar</taxon>
        <taxon>Stramenopiles</taxon>
        <taxon>Oomycota</taxon>
        <taxon>Peronosporomycetes</taxon>
        <taxon>Peronosporales</taxon>
        <taxon>Peronosporaceae</taxon>
        <taxon>Phytophthora</taxon>
    </lineage>
</organism>
<dbReference type="GO" id="GO:0004190">
    <property type="term" value="F:aspartic-type endopeptidase activity"/>
    <property type="evidence" value="ECO:0007669"/>
    <property type="project" value="InterPro"/>
</dbReference>
<dbReference type="GO" id="GO:0008270">
    <property type="term" value="F:zinc ion binding"/>
    <property type="evidence" value="ECO:0007669"/>
    <property type="project" value="UniProtKB-KW"/>
</dbReference>
<feature type="non-terminal residue" evidence="4">
    <location>
        <position position="1336"/>
    </location>
</feature>
<dbReference type="Proteomes" id="UP000237271">
    <property type="component" value="Unassembled WGS sequence"/>
</dbReference>
<name>A0A2P4Y538_9STRA</name>
<sequence length="1336" mass="149103">MVRVPGSVGDSGFHRESQADVQVKVEQGEQASSDLGPTMMPLNESRSADQQSARRNSADGRGVDLDPDPDLEDKPLPPQLPTGTPAGLDASRDPSTKQGKAKVEPYRLVGSPIEPPPYPPKDPSISRSDKKKPKKKSTRKKMKAPEMEDEDADPEAEAAPIKTANKLEAVKDLLRLLREAGMTIGAFDADDVFDLDLKVIQTATQDLFSRLKILVGEVPHITDPVPSPPASITDRQTPSSHYALTAEDESDLSSEPKRMPLGPSGTSMLEARSKIQRRNQPRSGRSRTILPSDDQITAATTSDASPGTLQKYFEAAMSRFLAEQRGPIIDQGAVKVPDPGSQDVEMESVRCEHSTSRWERYRLPRGCSSDGRDTTGSAGPTMIQRVRISAISDLKEFTGKDQDEDRARAWIGKVKSAFMRDQASDEEKCLTFADLLAGSAKNWYRQLSRCTRNKMVGSTSSLPNPEPRIGVARQYYHARLRPEESPLNYLYRLNVAGLRAKLKIKDGNAKDRREHVDHYSETLEDQDLADRLTLLRLSDADDLEEVLRARELAKSRQKKAAFGSSTYRQKVTNPAPAATTKHVRAVQIRTVESDSDGDNHRRMYLATEEDCIPKAESGMEKVEQVPITHKSTYQALPDHRSRIQSGGSDRNRCSHCGSKKHSDLGCWRRLTCHNCGKRGHPADHCLFVCRGCGELHDMGKCSMEEFYNQIRQWFNPAKHAGMLPESAEKMPGWNPVRAERSRYCIYVFVNKRSVDRGSKNPGLHGNTYDLNGNRAVAISSIRQVDDYSRSEVTLMVDLHPGEIRGYWKQQDPDLWFKPTDQDDIPVIQKPSQGDPKIRSYGSLPGESRGYWKHYAPGKWFRQAMIAGKINNEKGILLLDTGAEVSIVDTAFARKVGCYIDTSQIQDCVGIGESVYRTEGRTQIKSTMAGSLVYFFDIWVGDLAGQDAILGMDFMVPAGIRLDLAYGSISLPDEVRIQLSGRRQLYSDKAQLVTVGEHVQIEIGQSVELQLHLRLSDHEKFWVTRGDRWVPKVVKGLGRRRYLQITNVGMWLAGDHIPRMPGFVSVGSRRYMEWQNLALEATVERESERDEILMGSAEPMVDRPSYPAPRVILKRPEISQIQVKPASTTEDQSSAGIDLQDRTPIQTVKTEVTKQKEADDLDPVTGGSAKRDPPGQLPTPIQEASPENQNNSPDPEPDPEVHYHEGNDLYAEDVDQEMAILPEINPTTDEVKIEDIQVGDPGIQTTAEIERLRQKIWKYRHLLIGKGNALPPAARGVVCDIDVGDARPQNNSPDREPDPEVHYHEGNDLYAEDVDQEMAILPEIKPTTDEVKIEDIQ</sequence>
<keyword evidence="4" id="KW-0378">Hydrolase</keyword>
<comment type="caution">
    <text evidence="4">The sequence shown here is derived from an EMBL/GenBank/DDBJ whole genome shotgun (WGS) entry which is preliminary data.</text>
</comment>
<protein>
    <submittedName>
        <fullName evidence="4">Eukaryotic/viral aspartic protease, active site</fullName>
    </submittedName>
</protein>
<dbReference type="GO" id="GO:0006508">
    <property type="term" value="P:proteolysis"/>
    <property type="evidence" value="ECO:0007669"/>
    <property type="project" value="UniProtKB-KW"/>
</dbReference>
<dbReference type="InterPro" id="IPR021109">
    <property type="entry name" value="Peptidase_aspartic_dom_sf"/>
</dbReference>
<feature type="compositionally biased region" description="Pro residues" evidence="2">
    <location>
        <begin position="113"/>
        <end position="122"/>
    </location>
</feature>
<dbReference type="PROSITE" id="PS00141">
    <property type="entry name" value="ASP_PROTEASE"/>
    <property type="match status" value="1"/>
</dbReference>
<evidence type="ECO:0000256" key="2">
    <source>
        <dbReference type="SAM" id="MobiDB-lite"/>
    </source>
</evidence>
<feature type="region of interest" description="Disordered" evidence="2">
    <location>
        <begin position="1116"/>
        <end position="1203"/>
    </location>
</feature>
<feature type="compositionally biased region" description="Polar residues" evidence="2">
    <location>
        <begin position="294"/>
        <end position="303"/>
    </location>
</feature>
<feature type="compositionally biased region" description="Basic and acidic residues" evidence="2">
    <location>
        <begin position="90"/>
        <end position="105"/>
    </location>
</feature>
<feature type="region of interest" description="Disordered" evidence="2">
    <location>
        <begin position="1"/>
        <end position="156"/>
    </location>
</feature>
<dbReference type="SUPFAM" id="SSF50630">
    <property type="entry name" value="Acid proteases"/>
    <property type="match status" value="1"/>
</dbReference>
<evidence type="ECO:0000313" key="5">
    <source>
        <dbReference type="Proteomes" id="UP000237271"/>
    </source>
</evidence>
<feature type="region of interest" description="Disordered" evidence="2">
    <location>
        <begin position="223"/>
        <end position="303"/>
    </location>
</feature>
<dbReference type="GO" id="GO:0003676">
    <property type="term" value="F:nucleic acid binding"/>
    <property type="evidence" value="ECO:0007669"/>
    <property type="project" value="InterPro"/>
</dbReference>
<proteinExistence type="predicted"/>
<feature type="compositionally biased region" description="Polar residues" evidence="2">
    <location>
        <begin position="1118"/>
        <end position="1134"/>
    </location>
</feature>
<dbReference type="PROSITE" id="PS50158">
    <property type="entry name" value="ZF_CCHC"/>
    <property type="match status" value="1"/>
</dbReference>
<evidence type="ECO:0000256" key="1">
    <source>
        <dbReference type="PROSITE-ProRule" id="PRU00047"/>
    </source>
</evidence>
<dbReference type="InterPro" id="IPR001878">
    <property type="entry name" value="Znf_CCHC"/>
</dbReference>
<evidence type="ECO:0000259" key="3">
    <source>
        <dbReference type="PROSITE" id="PS50158"/>
    </source>
</evidence>